<evidence type="ECO:0000313" key="3">
    <source>
        <dbReference type="EMBL" id="KAF8822708.1"/>
    </source>
</evidence>
<gene>
    <name evidence="3" type="ORF">IE077_002944</name>
</gene>
<feature type="compositionally biased region" description="Basic and acidic residues" evidence="1">
    <location>
        <begin position="373"/>
        <end position="393"/>
    </location>
</feature>
<dbReference type="SUPFAM" id="SSF53300">
    <property type="entry name" value="vWA-like"/>
    <property type="match status" value="1"/>
</dbReference>
<feature type="compositionally biased region" description="Basic and acidic residues" evidence="1">
    <location>
        <begin position="234"/>
        <end position="243"/>
    </location>
</feature>
<accession>A0ABQ7JFF7</accession>
<dbReference type="Gene3D" id="3.40.50.410">
    <property type="entry name" value="von Willebrand factor, type A domain"/>
    <property type="match status" value="1"/>
</dbReference>
<reference evidence="3 4" key="1">
    <citation type="journal article" date="2020" name="bioRxiv">
        <title>Metabolic contributions of an alphaproteobacterial endosymbiont in the apicomplexan Cardiosporidium cionae.</title>
        <authorList>
            <person name="Hunter E.S."/>
            <person name="Paight C.J."/>
            <person name="Lane C.E."/>
        </authorList>
    </citation>
    <scope>NUCLEOTIDE SEQUENCE [LARGE SCALE GENOMIC DNA]</scope>
    <source>
        <strain evidence="3">ESH_2018</strain>
    </source>
</reference>
<dbReference type="EMBL" id="JADAQX010000029">
    <property type="protein sequence ID" value="KAF8822708.1"/>
    <property type="molecule type" value="Genomic_DNA"/>
</dbReference>
<evidence type="ECO:0000259" key="2">
    <source>
        <dbReference type="PROSITE" id="PS50234"/>
    </source>
</evidence>
<feature type="domain" description="VWFA" evidence="2">
    <location>
        <begin position="4"/>
        <end position="188"/>
    </location>
</feature>
<dbReference type="InterPro" id="IPR002035">
    <property type="entry name" value="VWF_A"/>
</dbReference>
<dbReference type="Gene3D" id="1.10.287.3990">
    <property type="match status" value="1"/>
</dbReference>
<organism evidence="3 4">
    <name type="scientific">Cardiosporidium cionae</name>
    <dbReference type="NCBI Taxonomy" id="476202"/>
    <lineage>
        <taxon>Eukaryota</taxon>
        <taxon>Sar</taxon>
        <taxon>Alveolata</taxon>
        <taxon>Apicomplexa</taxon>
        <taxon>Aconoidasida</taxon>
        <taxon>Nephromycida</taxon>
        <taxon>Cardiosporidium</taxon>
    </lineage>
</organism>
<dbReference type="PANTHER" id="PTHR10223:SF0">
    <property type="entry name" value="26S PROTEASOME NON-ATPASE REGULATORY SUBUNIT 4"/>
    <property type="match status" value="1"/>
</dbReference>
<feature type="region of interest" description="Disordered" evidence="1">
    <location>
        <begin position="357"/>
        <end position="393"/>
    </location>
</feature>
<feature type="region of interest" description="Disordered" evidence="1">
    <location>
        <begin position="234"/>
        <end position="255"/>
    </location>
</feature>
<dbReference type="InterPro" id="IPR027040">
    <property type="entry name" value="PSMD4"/>
</dbReference>
<keyword evidence="4" id="KW-1185">Reference proteome</keyword>
<evidence type="ECO:0000313" key="4">
    <source>
        <dbReference type="Proteomes" id="UP000823046"/>
    </source>
</evidence>
<dbReference type="InterPro" id="IPR036465">
    <property type="entry name" value="vWFA_dom_sf"/>
</dbReference>
<dbReference type="SMART" id="SM00327">
    <property type="entry name" value="VWA"/>
    <property type="match status" value="1"/>
</dbReference>
<evidence type="ECO:0000256" key="1">
    <source>
        <dbReference type="SAM" id="MobiDB-lite"/>
    </source>
</evidence>
<dbReference type="PANTHER" id="PTHR10223">
    <property type="entry name" value="26S PROTEASOME NON-ATPASE REGULATORY SUBUNIT 4"/>
    <property type="match status" value="1"/>
</dbReference>
<protein>
    <submittedName>
        <fullName evidence="3">Ubiquitin interaction motif family protein</fullName>
    </submittedName>
</protein>
<dbReference type="PROSITE" id="PS50234">
    <property type="entry name" value="VWFA"/>
    <property type="match status" value="1"/>
</dbReference>
<proteinExistence type="predicted"/>
<dbReference type="Proteomes" id="UP000823046">
    <property type="component" value="Unassembled WGS sequence"/>
</dbReference>
<comment type="caution">
    <text evidence="3">The sequence shown here is derived from an EMBL/GenBank/DDBJ whole genome shotgun (WGS) entry which is preliminary data.</text>
</comment>
<sequence>MVECVVLCLDNSEWMRNGDYPPTRFESQLDAAHFLAGYSSTANQENSVAILSMGGFRVEIRVNPTNDIGKLLAAVHGIKLDGSSDFIRGIQTAQLILKHRSNKRQDQRIICFVGSPILVNEKQLVLLGRNLKKNNISLDLISFGDVEMNKEKLNKLHQAVNNAETSTFLECLPYSDLSIRDVILSSPLVHNNKTEGNPAAPGMQNEGGVVNEFGVDPAADPELYMALRMSLVEQEARQEESKTTQEAPSTEGVAASGAAISAIAGTSAEEGHSLPIAGSTSEKLDADLEAALSSSLEETVDKDGDIEMTAKSEPAILSSEEKSAVSTFPTRPGLFSDPAYMESLLVGLGGVDMQDPRIQEMLQKAGSTTETSTDDKEAKTEEKKKDCEESGRK</sequence>
<name>A0ABQ7JFF7_9APIC</name>
<dbReference type="Pfam" id="PF13519">
    <property type="entry name" value="VWA_2"/>
    <property type="match status" value="1"/>
</dbReference>